<dbReference type="InterPro" id="IPR050109">
    <property type="entry name" value="HTH-type_TetR-like_transc_reg"/>
</dbReference>
<organism evidence="6 7">
    <name type="scientific">Mycolicibacterium fallax</name>
    <name type="common">Mycobacterium fallax</name>
    <dbReference type="NCBI Taxonomy" id="1793"/>
    <lineage>
        <taxon>Bacteria</taxon>
        <taxon>Bacillati</taxon>
        <taxon>Actinomycetota</taxon>
        <taxon>Actinomycetes</taxon>
        <taxon>Mycobacteriales</taxon>
        <taxon>Mycobacteriaceae</taxon>
        <taxon>Mycolicibacterium</taxon>
    </lineage>
</organism>
<dbReference type="InterPro" id="IPR001647">
    <property type="entry name" value="HTH_TetR"/>
</dbReference>
<sequence>MLARNPYPDRTTDLVATAQRRPRGRPTGGGISADQAKDVLMDAAEELFTTRGYRASTMEAIAAHAGYSRAAIYRQFPNRRALVAAMVNRTTQSHIAAMLPRLPQGAGPMAILVEALVIVATELVSDPLLMTISEQAPDGTVASLIAEDPALTQLVEATIAGIIATDAEVIRPGLRPYDVAQFVITTALTLLLQAVPGASDPAVARRYLHTFVLPAIVTDPPPPGPVFDGR</sequence>
<keyword evidence="1" id="KW-0805">Transcription regulation</keyword>
<dbReference type="GO" id="GO:0003700">
    <property type="term" value="F:DNA-binding transcription factor activity"/>
    <property type="evidence" value="ECO:0007669"/>
    <property type="project" value="TreeGrafter"/>
</dbReference>
<evidence type="ECO:0000256" key="2">
    <source>
        <dbReference type="ARBA" id="ARBA00023125"/>
    </source>
</evidence>
<dbReference type="PROSITE" id="PS50977">
    <property type="entry name" value="HTH_TETR_2"/>
    <property type="match status" value="1"/>
</dbReference>
<evidence type="ECO:0000313" key="6">
    <source>
        <dbReference type="EMBL" id="ORV05121.1"/>
    </source>
</evidence>
<evidence type="ECO:0000259" key="5">
    <source>
        <dbReference type="PROSITE" id="PS50977"/>
    </source>
</evidence>
<protein>
    <submittedName>
        <fullName evidence="6">TetR family transcriptional regulator</fullName>
    </submittedName>
</protein>
<evidence type="ECO:0000313" key="7">
    <source>
        <dbReference type="Proteomes" id="UP000193484"/>
    </source>
</evidence>
<dbReference type="AlphaFoldDB" id="A0A1X1RGB7"/>
<dbReference type="PANTHER" id="PTHR30055">
    <property type="entry name" value="HTH-TYPE TRANSCRIPTIONAL REGULATOR RUTR"/>
    <property type="match status" value="1"/>
</dbReference>
<keyword evidence="2 4" id="KW-0238">DNA-binding</keyword>
<evidence type="ECO:0000256" key="4">
    <source>
        <dbReference type="PROSITE-ProRule" id="PRU00335"/>
    </source>
</evidence>
<feature type="DNA-binding region" description="H-T-H motif" evidence="4">
    <location>
        <begin position="57"/>
        <end position="76"/>
    </location>
</feature>
<dbReference type="Gene3D" id="1.10.357.10">
    <property type="entry name" value="Tetracycline Repressor, domain 2"/>
    <property type="match status" value="1"/>
</dbReference>
<reference evidence="6 7" key="1">
    <citation type="submission" date="2016-01" db="EMBL/GenBank/DDBJ databases">
        <title>The new phylogeny of the genus Mycobacterium.</title>
        <authorList>
            <person name="Tarcisio F."/>
            <person name="Conor M."/>
            <person name="Antonella G."/>
            <person name="Elisabetta G."/>
            <person name="Giulia F.S."/>
            <person name="Sara T."/>
            <person name="Anna F."/>
            <person name="Clotilde B."/>
            <person name="Roberto B."/>
            <person name="Veronica D.S."/>
            <person name="Fabio R."/>
            <person name="Monica P."/>
            <person name="Olivier J."/>
            <person name="Enrico T."/>
            <person name="Nicola S."/>
        </authorList>
    </citation>
    <scope>NUCLEOTIDE SEQUENCE [LARGE SCALE GENOMIC DNA]</scope>
    <source>
        <strain evidence="6 7">DSM 44179</strain>
    </source>
</reference>
<dbReference type="GO" id="GO:0000976">
    <property type="term" value="F:transcription cis-regulatory region binding"/>
    <property type="evidence" value="ECO:0007669"/>
    <property type="project" value="TreeGrafter"/>
</dbReference>
<evidence type="ECO:0000256" key="3">
    <source>
        <dbReference type="ARBA" id="ARBA00023163"/>
    </source>
</evidence>
<dbReference type="EMBL" id="LQOJ01000027">
    <property type="protein sequence ID" value="ORV05121.1"/>
    <property type="molecule type" value="Genomic_DNA"/>
</dbReference>
<dbReference type="PANTHER" id="PTHR30055:SF234">
    <property type="entry name" value="HTH-TYPE TRANSCRIPTIONAL REGULATOR BETI"/>
    <property type="match status" value="1"/>
</dbReference>
<accession>A0A1X1RGB7</accession>
<keyword evidence="7" id="KW-1185">Reference proteome</keyword>
<evidence type="ECO:0000256" key="1">
    <source>
        <dbReference type="ARBA" id="ARBA00023015"/>
    </source>
</evidence>
<comment type="caution">
    <text evidence="6">The sequence shown here is derived from an EMBL/GenBank/DDBJ whole genome shotgun (WGS) entry which is preliminary data.</text>
</comment>
<dbReference type="InterPro" id="IPR009057">
    <property type="entry name" value="Homeodomain-like_sf"/>
</dbReference>
<dbReference type="SUPFAM" id="SSF46689">
    <property type="entry name" value="Homeodomain-like"/>
    <property type="match status" value="1"/>
</dbReference>
<gene>
    <name evidence="6" type="ORF">AWC04_07405</name>
</gene>
<dbReference type="STRING" id="1793.AWC04_07405"/>
<keyword evidence="3" id="KW-0804">Transcription</keyword>
<dbReference type="Proteomes" id="UP000193484">
    <property type="component" value="Unassembled WGS sequence"/>
</dbReference>
<dbReference type="PRINTS" id="PR00455">
    <property type="entry name" value="HTHTETR"/>
</dbReference>
<name>A0A1X1RGB7_MYCFA</name>
<dbReference type="Pfam" id="PF00440">
    <property type="entry name" value="TetR_N"/>
    <property type="match status" value="1"/>
</dbReference>
<proteinExistence type="predicted"/>
<feature type="domain" description="HTH tetR-type" evidence="5">
    <location>
        <begin position="34"/>
        <end position="94"/>
    </location>
</feature>